<reference evidence="2 3" key="1">
    <citation type="submission" date="2024-01" db="EMBL/GenBank/DDBJ databases">
        <title>The genomes of 5 underutilized Papilionoideae crops provide insights into root nodulation and disease resistanc.</title>
        <authorList>
            <person name="Yuan L."/>
        </authorList>
    </citation>
    <scope>NUCLEOTIDE SEQUENCE [LARGE SCALE GENOMIC DNA]</scope>
    <source>
        <strain evidence="2">ZHUSHIDOU_FW_LH</strain>
        <tissue evidence="2">Leaf</tissue>
    </source>
</reference>
<feature type="region of interest" description="Disordered" evidence="1">
    <location>
        <begin position="179"/>
        <end position="202"/>
    </location>
</feature>
<organism evidence="2 3">
    <name type="scientific">Crotalaria pallida</name>
    <name type="common">Smooth rattlebox</name>
    <name type="synonym">Crotalaria striata</name>
    <dbReference type="NCBI Taxonomy" id="3830"/>
    <lineage>
        <taxon>Eukaryota</taxon>
        <taxon>Viridiplantae</taxon>
        <taxon>Streptophyta</taxon>
        <taxon>Embryophyta</taxon>
        <taxon>Tracheophyta</taxon>
        <taxon>Spermatophyta</taxon>
        <taxon>Magnoliopsida</taxon>
        <taxon>eudicotyledons</taxon>
        <taxon>Gunneridae</taxon>
        <taxon>Pentapetalae</taxon>
        <taxon>rosids</taxon>
        <taxon>fabids</taxon>
        <taxon>Fabales</taxon>
        <taxon>Fabaceae</taxon>
        <taxon>Papilionoideae</taxon>
        <taxon>50 kb inversion clade</taxon>
        <taxon>genistoids sensu lato</taxon>
        <taxon>core genistoids</taxon>
        <taxon>Crotalarieae</taxon>
        <taxon>Crotalaria</taxon>
    </lineage>
</organism>
<gene>
    <name evidence="2" type="ORF">RIF29_29442</name>
</gene>
<dbReference type="AlphaFoldDB" id="A0AAN9HVX5"/>
<name>A0AAN9HVX5_CROPI</name>
<protein>
    <submittedName>
        <fullName evidence="2">Uncharacterized protein</fullName>
    </submittedName>
</protein>
<accession>A0AAN9HVX5</accession>
<comment type="caution">
    <text evidence="2">The sequence shown here is derived from an EMBL/GenBank/DDBJ whole genome shotgun (WGS) entry which is preliminary data.</text>
</comment>
<feature type="compositionally biased region" description="Polar residues" evidence="1">
    <location>
        <begin position="179"/>
        <end position="191"/>
    </location>
</feature>
<dbReference type="EMBL" id="JAYWIO010000006">
    <property type="protein sequence ID" value="KAK7256012.1"/>
    <property type="molecule type" value="Genomic_DNA"/>
</dbReference>
<sequence length="202" mass="22039">MVLSDVSNNCGELENLLVAHEANLERIHPSVSGSFSVNVAHSNVHSSSSTTSAQLTQGIGASSNSNFLQPLVNSKGMVNGKGRSARNLIRSQLCSKSGHEAIRCWNRFDLIMGSQGQTQPAMQQVKPVMQFSQPSLMRQQRFPNYTSSPQYMLQPQPLFQQTKANTGPSILDPGPMHQSFPQQQMAPTRSYPTGHVNGATML</sequence>
<proteinExistence type="predicted"/>
<keyword evidence="3" id="KW-1185">Reference proteome</keyword>
<evidence type="ECO:0000256" key="1">
    <source>
        <dbReference type="SAM" id="MobiDB-lite"/>
    </source>
</evidence>
<dbReference type="Proteomes" id="UP001372338">
    <property type="component" value="Unassembled WGS sequence"/>
</dbReference>
<evidence type="ECO:0000313" key="2">
    <source>
        <dbReference type="EMBL" id="KAK7256012.1"/>
    </source>
</evidence>
<evidence type="ECO:0000313" key="3">
    <source>
        <dbReference type="Proteomes" id="UP001372338"/>
    </source>
</evidence>